<proteinExistence type="predicted"/>
<dbReference type="Proteomes" id="UP000025227">
    <property type="component" value="Unplaced"/>
</dbReference>
<dbReference type="Gene3D" id="2.60.98.50">
    <property type="match status" value="1"/>
</dbReference>
<evidence type="ECO:0000259" key="2">
    <source>
        <dbReference type="Pfam" id="PF07245"/>
    </source>
</evidence>
<sequence>MVSSTNTRCPEDTNFSRTILYATNCVSNGIAVARYDQMDKYTLCWFPVSCPMGHIRFDVSAAPASLCGDTCKCPSWTNSCSFNSGSKTTFSKLKNFPQHLRQYHPDYVCSFNRTSTCDAKKRIGFFNQIQLFDGSLFLVKELTIRIKDYIDKYDFVCVDKKGWKRPPTTRVKGTSRFCEKHECHPDARLFCSYDSPIALLVINESGQNNSDQSIPIKAWGTVMKPYYGYPETSPKTTKVNSGPLESAQEMLLSLECIKGGLFLSTQKAFDVIEVCINNYCVYAQGMKTESIIFPNSIIMYDYIVSIKAYSHGNLVHDRNLSCKAHPICEMLRCTFCWERLYNSQCWTIWETMLIMTSILLFAILMPWMCYLTKLVGFLLHFAKVLTCGILAACDPHRKSLNPRRYMSRRLRNRRFITCVVLLLSILHLSIECSQVDSMKTNEEVCSVADDIEACSFNEAMVITLQPLKQETCIALKDHNNQPVGVISMKVDGILFQCRKNVEFFTRDHQLTSESVHRCYLAGTCDRRTCENMSPTERSKEFSTANNNPGYTFCLPSCGCLSCGCFLCEPSCLFYRVYATPVTSTIYTIFTCPSWETIVTVEVTIRQKDSTTSTTIQLHPGQTTAWNNLRFSLIGTIVPQLPILSSTFAQTDTSTSVIKPAHRGQLQPHSAGQLQCSTKEHAQIFNCTFAVNACKCTHGLYKASCTCSSGSVADLMQPSPLPLISKNVIIFAKNQEVYAKTNIGSALQLHFVAENMKITTRQSNATCTIETSDLNGCYDCLAGAELKFYCRSSESEVTANIDCPSQTQVAVCTPSGHINNLRFHLDTSTVSMTCSASCPGGTIPFTVKGSLLYVDDNLIKSDLQSEANIRDTLRDTTILGHLFGKFEKFISDFPSLFLTSFFIKAILSILLTLFVLQCIYRFLMRCIISNVLKKYL</sequence>
<evidence type="ECO:0000256" key="1">
    <source>
        <dbReference type="SAM" id="Phobius"/>
    </source>
</evidence>
<evidence type="ECO:0000313" key="4">
    <source>
        <dbReference type="WBParaSite" id="HCON_00191980-00001"/>
    </source>
</evidence>
<feature type="transmembrane region" description="Helical" evidence="1">
    <location>
        <begin position="374"/>
        <end position="393"/>
    </location>
</feature>
<dbReference type="AlphaFoldDB" id="A0A7I4Z7W9"/>
<dbReference type="InterPro" id="IPR009878">
    <property type="entry name" value="Phlebovirus_G2_fusion"/>
</dbReference>
<accession>A0A7I4Z7W9</accession>
<protein>
    <submittedName>
        <fullName evidence="4">Phlebovirus_G2 domain-containing protein</fullName>
    </submittedName>
</protein>
<keyword evidence="1" id="KW-0812">Transmembrane</keyword>
<keyword evidence="1" id="KW-0472">Membrane</keyword>
<dbReference type="OrthoDB" id="5877595at2759"/>
<name>A0A7I4Z7W9_HAECO</name>
<reference evidence="4" key="1">
    <citation type="submission" date="2020-12" db="UniProtKB">
        <authorList>
            <consortium name="WormBaseParasite"/>
        </authorList>
    </citation>
    <scope>IDENTIFICATION</scope>
    <source>
        <strain evidence="4">MHco3</strain>
    </source>
</reference>
<feature type="transmembrane region" description="Helical" evidence="1">
    <location>
        <begin position="414"/>
        <end position="430"/>
    </location>
</feature>
<dbReference type="WBParaSite" id="HCON_00191980-00001">
    <property type="protein sequence ID" value="HCON_00191980-00001"/>
    <property type="gene ID" value="HCON_00191980"/>
</dbReference>
<keyword evidence="1" id="KW-1133">Transmembrane helix</keyword>
<dbReference type="OMA" id="EGRTICE"/>
<evidence type="ECO:0000313" key="3">
    <source>
        <dbReference type="Proteomes" id="UP000025227"/>
    </source>
</evidence>
<feature type="transmembrane region" description="Helical" evidence="1">
    <location>
        <begin position="348"/>
        <end position="368"/>
    </location>
</feature>
<feature type="transmembrane region" description="Helical" evidence="1">
    <location>
        <begin position="900"/>
        <end position="922"/>
    </location>
</feature>
<organism evidence="3 4">
    <name type="scientific">Haemonchus contortus</name>
    <name type="common">Barber pole worm</name>
    <dbReference type="NCBI Taxonomy" id="6289"/>
    <lineage>
        <taxon>Eukaryota</taxon>
        <taxon>Metazoa</taxon>
        <taxon>Ecdysozoa</taxon>
        <taxon>Nematoda</taxon>
        <taxon>Chromadorea</taxon>
        <taxon>Rhabditida</taxon>
        <taxon>Rhabditina</taxon>
        <taxon>Rhabditomorpha</taxon>
        <taxon>Strongyloidea</taxon>
        <taxon>Trichostrongylidae</taxon>
        <taxon>Haemonchus</taxon>
    </lineage>
</organism>
<dbReference type="Gene3D" id="2.60.40.3770">
    <property type="match status" value="1"/>
</dbReference>
<keyword evidence="3" id="KW-1185">Reference proteome</keyword>
<feature type="domain" description="Phlebovirus glycoprotein G2 fusion" evidence="2">
    <location>
        <begin position="432"/>
        <end position="749"/>
    </location>
</feature>
<dbReference type="Pfam" id="PF07245">
    <property type="entry name" value="Phlebovirus_G2"/>
    <property type="match status" value="1"/>
</dbReference>